<dbReference type="PROSITE" id="PS50006">
    <property type="entry name" value="FHA_DOMAIN"/>
    <property type="match status" value="1"/>
</dbReference>
<gene>
    <name evidence="3" type="ORF">SAMN04488502_101553</name>
</gene>
<feature type="transmembrane region" description="Helical" evidence="1">
    <location>
        <begin position="6"/>
        <end position="27"/>
    </location>
</feature>
<dbReference type="PANTHER" id="PTHR23308">
    <property type="entry name" value="NUCLEAR INHIBITOR OF PROTEIN PHOSPHATASE-1"/>
    <property type="match status" value="1"/>
</dbReference>
<dbReference type="STRING" id="146817.SAMN04488502_101553"/>
<evidence type="ECO:0000313" key="4">
    <source>
        <dbReference type="Proteomes" id="UP000214880"/>
    </source>
</evidence>
<keyword evidence="4" id="KW-1185">Reference proteome</keyword>
<dbReference type="RefSeq" id="WP_092068029.1">
    <property type="nucleotide sequence ID" value="NZ_FNHB01000001.1"/>
</dbReference>
<dbReference type="EMBL" id="FNHB01000001">
    <property type="protein sequence ID" value="SDL68768.1"/>
    <property type="molecule type" value="Genomic_DNA"/>
</dbReference>
<keyword evidence="1" id="KW-1133">Transmembrane helix</keyword>
<keyword evidence="1" id="KW-0812">Transmembrane</keyword>
<dbReference type="Pfam" id="PF00498">
    <property type="entry name" value="FHA"/>
    <property type="match status" value="1"/>
</dbReference>
<dbReference type="SUPFAM" id="SSF49879">
    <property type="entry name" value="SMAD/FHA domain"/>
    <property type="match status" value="1"/>
</dbReference>
<proteinExistence type="predicted"/>
<keyword evidence="1" id="KW-0472">Membrane</keyword>
<dbReference type="OrthoDB" id="9816434at2"/>
<reference evidence="3 4" key="1">
    <citation type="submission" date="2016-10" db="EMBL/GenBank/DDBJ databases">
        <authorList>
            <person name="de Groot N.N."/>
        </authorList>
    </citation>
    <scope>NUCLEOTIDE SEQUENCE [LARGE SCALE GENOMIC DNA]</scope>
    <source>
        <strain evidence="3 4">DSM 1736</strain>
    </source>
</reference>
<name>A0A1G9M3J2_9FIRM</name>
<dbReference type="Proteomes" id="UP000214880">
    <property type="component" value="Unassembled WGS sequence"/>
</dbReference>
<accession>A0A1G9M3J2</accession>
<dbReference type="SMART" id="SM00240">
    <property type="entry name" value="FHA"/>
    <property type="match status" value="1"/>
</dbReference>
<dbReference type="AlphaFoldDB" id="A0A1G9M3J2"/>
<sequence>MPIKVLIPALLSIILQYCLVVLIYYFLFRIIKMLYLELKADPSPALSFQPAGLPPQRASLLVLDSGSSNLQAFRYYIGETMTVGRNSSNDLIIDDGFVSYDHACISQYKAGYWLTDLNSTNRTYLNGQLVADEVALHHGDIIKIGTVTFKFER</sequence>
<protein>
    <submittedName>
        <fullName evidence="3">FHA domain-containing protein</fullName>
    </submittedName>
</protein>
<evidence type="ECO:0000256" key="1">
    <source>
        <dbReference type="SAM" id="Phobius"/>
    </source>
</evidence>
<dbReference type="InterPro" id="IPR050923">
    <property type="entry name" value="Cell_Proc_Reg/RNA_Proc"/>
</dbReference>
<dbReference type="InterPro" id="IPR008984">
    <property type="entry name" value="SMAD_FHA_dom_sf"/>
</dbReference>
<evidence type="ECO:0000313" key="3">
    <source>
        <dbReference type="EMBL" id="SDL68768.1"/>
    </source>
</evidence>
<dbReference type="InterPro" id="IPR000253">
    <property type="entry name" value="FHA_dom"/>
</dbReference>
<organism evidence="3 4">
    <name type="scientific">Dendrosporobacter quercicolus</name>
    <dbReference type="NCBI Taxonomy" id="146817"/>
    <lineage>
        <taxon>Bacteria</taxon>
        <taxon>Bacillati</taxon>
        <taxon>Bacillota</taxon>
        <taxon>Negativicutes</taxon>
        <taxon>Selenomonadales</taxon>
        <taxon>Sporomusaceae</taxon>
        <taxon>Dendrosporobacter</taxon>
    </lineage>
</organism>
<feature type="domain" description="FHA" evidence="2">
    <location>
        <begin position="81"/>
        <end position="130"/>
    </location>
</feature>
<dbReference type="Gene3D" id="2.60.200.20">
    <property type="match status" value="1"/>
</dbReference>
<evidence type="ECO:0000259" key="2">
    <source>
        <dbReference type="PROSITE" id="PS50006"/>
    </source>
</evidence>
<dbReference type="CDD" id="cd00060">
    <property type="entry name" value="FHA"/>
    <property type="match status" value="1"/>
</dbReference>